<feature type="transmembrane region" description="Helical" evidence="1">
    <location>
        <begin position="36"/>
        <end position="54"/>
    </location>
</feature>
<evidence type="ECO:0000313" key="3">
    <source>
        <dbReference type="Proteomes" id="UP000321638"/>
    </source>
</evidence>
<protein>
    <submittedName>
        <fullName evidence="2">Uncharacterized protein</fullName>
    </submittedName>
</protein>
<sequence>MGSFSIVHWLVVLLVAFLWVFPIWKILVRTGRPGPLALIALVPMLGLVLLWWIALSRWPAQEQRGADTNLVPRP</sequence>
<evidence type="ECO:0000256" key="1">
    <source>
        <dbReference type="SAM" id="Phobius"/>
    </source>
</evidence>
<keyword evidence="1" id="KW-0812">Transmembrane</keyword>
<dbReference type="Proteomes" id="UP000321638">
    <property type="component" value="Unassembled WGS sequence"/>
</dbReference>
<organism evidence="2 3">
    <name type="scientific">Vineibacter terrae</name>
    <dbReference type="NCBI Taxonomy" id="2586908"/>
    <lineage>
        <taxon>Bacteria</taxon>
        <taxon>Pseudomonadati</taxon>
        <taxon>Pseudomonadota</taxon>
        <taxon>Alphaproteobacteria</taxon>
        <taxon>Hyphomicrobiales</taxon>
        <taxon>Vineibacter</taxon>
    </lineage>
</organism>
<proteinExistence type="predicted"/>
<keyword evidence="1" id="KW-1133">Transmembrane helix</keyword>
<feature type="transmembrane region" description="Helical" evidence="1">
    <location>
        <begin position="6"/>
        <end position="24"/>
    </location>
</feature>
<reference evidence="2 3" key="1">
    <citation type="submission" date="2019-06" db="EMBL/GenBank/DDBJ databases">
        <title>New taxonomy in bacterial strain CC-CFT640, isolated from vineyard.</title>
        <authorList>
            <person name="Lin S.-Y."/>
            <person name="Tsai C.-F."/>
            <person name="Young C.-C."/>
        </authorList>
    </citation>
    <scope>NUCLEOTIDE SEQUENCE [LARGE SCALE GENOMIC DNA]</scope>
    <source>
        <strain evidence="2 3">CC-CFT640</strain>
    </source>
</reference>
<dbReference type="AlphaFoldDB" id="A0A5C8PWJ9"/>
<keyword evidence="3" id="KW-1185">Reference proteome</keyword>
<accession>A0A5C8PWJ9</accession>
<comment type="caution">
    <text evidence="2">The sequence shown here is derived from an EMBL/GenBank/DDBJ whole genome shotgun (WGS) entry which is preliminary data.</text>
</comment>
<dbReference type="EMBL" id="VDUZ01000001">
    <property type="protein sequence ID" value="TXL82431.1"/>
    <property type="molecule type" value="Genomic_DNA"/>
</dbReference>
<keyword evidence="1" id="KW-0472">Membrane</keyword>
<dbReference type="RefSeq" id="WP_147845137.1">
    <property type="nucleotide sequence ID" value="NZ_VDUZ01000001.1"/>
</dbReference>
<gene>
    <name evidence="2" type="ORF">FHP25_01675</name>
</gene>
<dbReference type="OrthoDB" id="123194at2"/>
<name>A0A5C8PWJ9_9HYPH</name>
<evidence type="ECO:0000313" key="2">
    <source>
        <dbReference type="EMBL" id="TXL82431.1"/>
    </source>
</evidence>